<evidence type="ECO:0008006" key="3">
    <source>
        <dbReference type="Google" id="ProtNLM"/>
    </source>
</evidence>
<organism evidence="1 2">
    <name type="scientific">Mycena pura</name>
    <dbReference type="NCBI Taxonomy" id="153505"/>
    <lineage>
        <taxon>Eukaryota</taxon>
        <taxon>Fungi</taxon>
        <taxon>Dikarya</taxon>
        <taxon>Basidiomycota</taxon>
        <taxon>Agaricomycotina</taxon>
        <taxon>Agaricomycetes</taxon>
        <taxon>Agaricomycetidae</taxon>
        <taxon>Agaricales</taxon>
        <taxon>Marasmiineae</taxon>
        <taxon>Mycenaceae</taxon>
        <taxon>Mycena</taxon>
    </lineage>
</organism>
<dbReference type="EMBL" id="JARJCW010000023">
    <property type="protein sequence ID" value="KAJ7212673.1"/>
    <property type="molecule type" value="Genomic_DNA"/>
</dbReference>
<sequence length="291" mass="33128">MTKKLVKWRKGWVGVHHGNILKCLAAELKARKTSTTFVVAPQGSTAQTMYREATRTAKTATSGNRFRAVTLDIPAGTALVGIPLQGNRQNTFYRGIREVKTQKLKDRPSTINKLAIVKECIAILQGRIVTDEDIWCSLRNKDFQPRVIQFLWKSMHNAHRIGSYWKNIPDCEDRATCQKCGVTEDLEHILIRCGLMDFRGGSGKQKHGTRRLYRILISKSAYTIRKLRNERVISRSAKRHRPCLQPALAIDTWSKTLDDEDNLPTNWLREPKVLVGRKDLNQDQLHSCGVG</sequence>
<accession>A0AAD6YC07</accession>
<comment type="caution">
    <text evidence="1">The sequence shown here is derived from an EMBL/GenBank/DDBJ whole genome shotgun (WGS) entry which is preliminary data.</text>
</comment>
<gene>
    <name evidence="1" type="ORF">GGX14DRAFT_534340</name>
</gene>
<proteinExistence type="predicted"/>
<dbReference type="AlphaFoldDB" id="A0AAD6YC07"/>
<evidence type="ECO:0000313" key="2">
    <source>
        <dbReference type="Proteomes" id="UP001219525"/>
    </source>
</evidence>
<dbReference type="Proteomes" id="UP001219525">
    <property type="component" value="Unassembled WGS sequence"/>
</dbReference>
<protein>
    <recommendedName>
        <fullName evidence="3">Reverse transcriptase</fullName>
    </recommendedName>
</protein>
<reference evidence="1" key="1">
    <citation type="submission" date="2023-03" db="EMBL/GenBank/DDBJ databases">
        <title>Massive genome expansion in bonnet fungi (Mycena s.s.) driven by repeated elements and novel gene families across ecological guilds.</title>
        <authorList>
            <consortium name="Lawrence Berkeley National Laboratory"/>
            <person name="Harder C.B."/>
            <person name="Miyauchi S."/>
            <person name="Viragh M."/>
            <person name="Kuo A."/>
            <person name="Thoen E."/>
            <person name="Andreopoulos B."/>
            <person name="Lu D."/>
            <person name="Skrede I."/>
            <person name="Drula E."/>
            <person name="Henrissat B."/>
            <person name="Morin E."/>
            <person name="Kohler A."/>
            <person name="Barry K."/>
            <person name="LaButti K."/>
            <person name="Morin E."/>
            <person name="Salamov A."/>
            <person name="Lipzen A."/>
            <person name="Mereny Z."/>
            <person name="Hegedus B."/>
            <person name="Baldrian P."/>
            <person name="Stursova M."/>
            <person name="Weitz H."/>
            <person name="Taylor A."/>
            <person name="Grigoriev I.V."/>
            <person name="Nagy L.G."/>
            <person name="Martin F."/>
            <person name="Kauserud H."/>
        </authorList>
    </citation>
    <scope>NUCLEOTIDE SEQUENCE</scope>
    <source>
        <strain evidence="1">9144</strain>
    </source>
</reference>
<evidence type="ECO:0000313" key="1">
    <source>
        <dbReference type="EMBL" id="KAJ7212673.1"/>
    </source>
</evidence>
<keyword evidence="2" id="KW-1185">Reference proteome</keyword>
<name>A0AAD6YC07_9AGAR</name>